<protein>
    <submittedName>
        <fullName evidence="3">NAD(P)/FAD-dependent oxidoreductase</fullName>
    </submittedName>
</protein>
<dbReference type="InterPro" id="IPR050464">
    <property type="entry name" value="Zeta_carotene_desat/Oxidored"/>
</dbReference>
<evidence type="ECO:0000313" key="4">
    <source>
        <dbReference type="Proteomes" id="UP001230156"/>
    </source>
</evidence>
<dbReference type="PANTHER" id="PTHR42923">
    <property type="entry name" value="PROTOPORPHYRINOGEN OXIDASE"/>
    <property type="match status" value="1"/>
</dbReference>
<organism evidence="3 4">
    <name type="scientific">Dongia sedimenti</name>
    <dbReference type="NCBI Taxonomy" id="3064282"/>
    <lineage>
        <taxon>Bacteria</taxon>
        <taxon>Pseudomonadati</taxon>
        <taxon>Pseudomonadota</taxon>
        <taxon>Alphaproteobacteria</taxon>
        <taxon>Rhodospirillales</taxon>
        <taxon>Dongiaceae</taxon>
        <taxon>Dongia</taxon>
    </lineage>
</organism>
<feature type="signal peptide" evidence="1">
    <location>
        <begin position="1"/>
        <end position="29"/>
    </location>
</feature>
<dbReference type="InterPro" id="IPR036188">
    <property type="entry name" value="FAD/NAD-bd_sf"/>
</dbReference>
<dbReference type="RefSeq" id="WP_379960785.1">
    <property type="nucleotide sequence ID" value="NZ_JAUYVI010000008.1"/>
</dbReference>
<dbReference type="NCBIfam" id="NF005560">
    <property type="entry name" value="PRK07233.1"/>
    <property type="match status" value="1"/>
</dbReference>
<accession>A0ABU0YT86</accession>
<dbReference type="Pfam" id="PF01593">
    <property type="entry name" value="Amino_oxidase"/>
    <property type="match status" value="1"/>
</dbReference>
<dbReference type="EMBL" id="JAUYVI010000008">
    <property type="protein sequence ID" value="MDQ7250927.1"/>
    <property type="molecule type" value="Genomic_DNA"/>
</dbReference>
<dbReference type="PANTHER" id="PTHR42923:SF46">
    <property type="entry name" value="AMINE OXIDASE"/>
    <property type="match status" value="1"/>
</dbReference>
<sequence>MQLSNRRPPLARVVVLGAGVMGLAAAFHAAKAGHAVEVLEAGPEPGGMAAHFDFDGLSIERFYHFVCKTDEATFALLAELGFEDCIRWRPTSMGYFIDGRLHDWGDPISLLKFPAIGFLSRLRYGLLAFISVRRARWDALETQTAQAWIARWGGAEVYDRLWKRLLTLKFHEYADNISAAWIWTRIRRLGRSRKSIFQEELGYIEGGSQSLVDALCTAIRDHGGQIRVGMPALRVLSKEMRVTGVETPQGIVPADAVISTMPIQLIPAVVPDLPDVWKDRYAAIRNIGVCCVLFKLRKSVTGHFWVNVTAPDIEIPGIIEFSRLRPLAHTVVFVPYYMPVTHPKFAWPDDWIREEAFGYLQRINQKIASEDVLATHVGRLRHAQPVCEPGFAAKIPPIVTPIEGLQIADTCFYYPEDRGISESVRLGREMAERLTLP</sequence>
<proteinExistence type="predicted"/>
<keyword evidence="4" id="KW-1185">Reference proteome</keyword>
<dbReference type="InterPro" id="IPR002937">
    <property type="entry name" value="Amino_oxidase"/>
</dbReference>
<evidence type="ECO:0000256" key="1">
    <source>
        <dbReference type="SAM" id="SignalP"/>
    </source>
</evidence>
<dbReference type="SUPFAM" id="SSF51905">
    <property type="entry name" value="FAD/NAD(P)-binding domain"/>
    <property type="match status" value="1"/>
</dbReference>
<feature type="chain" id="PRO_5045920036" evidence="1">
    <location>
        <begin position="30"/>
        <end position="437"/>
    </location>
</feature>
<comment type="caution">
    <text evidence="3">The sequence shown here is derived from an EMBL/GenBank/DDBJ whole genome shotgun (WGS) entry which is preliminary data.</text>
</comment>
<name>A0ABU0YT86_9PROT</name>
<dbReference type="Gene3D" id="3.50.50.60">
    <property type="entry name" value="FAD/NAD(P)-binding domain"/>
    <property type="match status" value="1"/>
</dbReference>
<evidence type="ECO:0000259" key="2">
    <source>
        <dbReference type="Pfam" id="PF01593"/>
    </source>
</evidence>
<keyword evidence="1" id="KW-0732">Signal</keyword>
<dbReference type="Gene3D" id="3.90.660.50">
    <property type="match status" value="1"/>
</dbReference>
<evidence type="ECO:0000313" key="3">
    <source>
        <dbReference type="EMBL" id="MDQ7250927.1"/>
    </source>
</evidence>
<feature type="domain" description="Amine oxidase" evidence="2">
    <location>
        <begin position="22"/>
        <end position="354"/>
    </location>
</feature>
<gene>
    <name evidence="3" type="ORF">Q8A70_24785</name>
</gene>
<dbReference type="Proteomes" id="UP001230156">
    <property type="component" value="Unassembled WGS sequence"/>
</dbReference>
<reference evidence="4" key="1">
    <citation type="submission" date="2023-08" db="EMBL/GenBank/DDBJ databases">
        <title>Rhodospirillaceae gen. nov., a novel taxon isolated from the Yangtze River Yuezi River estuary sludge.</title>
        <authorList>
            <person name="Ruan L."/>
        </authorList>
    </citation>
    <scope>NUCLEOTIDE SEQUENCE [LARGE SCALE GENOMIC DNA]</scope>
    <source>
        <strain evidence="4">R-7</strain>
    </source>
</reference>